<evidence type="ECO:0000256" key="5">
    <source>
        <dbReference type="ARBA" id="ARBA00023002"/>
    </source>
</evidence>
<dbReference type="GO" id="GO:0008720">
    <property type="term" value="F:D-lactate dehydrogenase (NAD+) activity"/>
    <property type="evidence" value="ECO:0007669"/>
    <property type="project" value="TreeGrafter"/>
</dbReference>
<dbReference type="SUPFAM" id="SSF46548">
    <property type="entry name" value="alpha-helical ferredoxin"/>
    <property type="match status" value="1"/>
</dbReference>
<comment type="caution">
    <text evidence="9">The sequence shown here is derived from an EMBL/GenBank/DDBJ whole genome shotgun (WGS) entry which is preliminary data.</text>
</comment>
<dbReference type="PANTHER" id="PTHR11748">
    <property type="entry name" value="D-LACTATE DEHYDROGENASE"/>
    <property type="match status" value="1"/>
</dbReference>
<sequence length="972" mass="104364">MNAVTPGKDRIGDSRIADRLRRETEGEVLWTAADRGRYATDASIYQVEPIGVLVPRSIADVEAAMSLCREEGIPVLPRGGGTSQCGQTVNRALVIDCTKHLRDVVSVDPAARTATVQPGIALGALNDQLKRHGLFFPVDPSTWARCTIGGMAGNNSCGSKSIRYGLMADNVLGIDALLADGSRFRFGELPDNLGADVPAGIADLIQRLRALGAREAEEIAARFPEQLRRVGGYNLDALTPAGRAAGRGSLARLLVGSEGTLAFSAALDLKLWPIKPRKALGICQFPSFRAAMAASQHLVTLDPEAVELVDRTMIDLGRSIPIYRATIDRIVMGEPDSLLIVEFHGEEDGPLARRLDALDEMMADLGYPGAVVRCIDPGFQAAVAEVREAGLNIMMSMKGDGKPVSFIEDCAVGLPDLADYTERLNDVFAKHATRGTWYAHASVGCLHVRPVLNMKDGGDVRKMRAIAEECFALVREYKGSHSGEHGDGIVRSEFNEPMFGPRIARAFEAVKDAFDPHALLNPGRVVRPPRMDDRSLFRYHADYAADPRVTPALDWSAWPGPQGGLLGAVEMCNNNGTCRKFDAGVMCPSYRATRDEQHLTRGRANTLRLALTGQLGPDALASDEVHAALKLCVSCKGCKRECPTGVDMAKMKIEAMAARARTHGISAKDRLIATMPRWAPFASLAPFLANARDGIPGLAGLSERLLGFAAGRTLPRFRRDAFHDAELPAPDGRPGEVILLPDVFNRYFEPENLRAAARVLAAAGYRVTVARPARGSRPLDEGRTLLAAGLVEEARAEARRTLAALSAFASPVIGIEPSSLLTLRDEFPALLPGEPARALADRALLLSEFLAREKPRLALRPIAAAAARIHGHCHQKSFGAFPAAVAMLTLVPGLKVTPITSSCCGMAGAFGYEAEHLEVSKAMAELSLLPAVRAAPADHLVVADGTSCRHQIADLSGREALHSVRVLDRALA</sequence>
<dbReference type="InterPro" id="IPR017900">
    <property type="entry name" value="4Fe4S_Fe_S_CS"/>
</dbReference>
<dbReference type="PROSITE" id="PS00198">
    <property type="entry name" value="4FE4S_FER_1"/>
    <property type="match status" value="1"/>
</dbReference>
<dbReference type="InterPro" id="IPR016164">
    <property type="entry name" value="FAD-linked_Oxase-like_C"/>
</dbReference>
<dbReference type="GO" id="GO:0051536">
    <property type="term" value="F:iron-sulfur cluster binding"/>
    <property type="evidence" value="ECO:0007669"/>
    <property type="project" value="UniProtKB-KW"/>
</dbReference>
<dbReference type="InterPro" id="IPR017896">
    <property type="entry name" value="4Fe4S_Fe-S-bd"/>
</dbReference>
<proteinExistence type="predicted"/>
<dbReference type="GO" id="GO:0004458">
    <property type="term" value="F:D-lactate dehydrogenase (cytochrome) activity"/>
    <property type="evidence" value="ECO:0007669"/>
    <property type="project" value="TreeGrafter"/>
</dbReference>
<dbReference type="PROSITE" id="PS51387">
    <property type="entry name" value="FAD_PCMH"/>
    <property type="match status" value="1"/>
</dbReference>
<dbReference type="Gene3D" id="3.30.70.2740">
    <property type="match status" value="1"/>
</dbReference>
<keyword evidence="7" id="KW-0411">Iron-sulfur</keyword>
<name>A0A4R5QIP0_9PROT</name>
<dbReference type="Pfam" id="PF02913">
    <property type="entry name" value="FAD-oxidase_C"/>
    <property type="match status" value="1"/>
</dbReference>
<feature type="domain" description="FAD-binding PCMH-type" evidence="8">
    <location>
        <begin position="45"/>
        <end position="274"/>
    </location>
</feature>
<evidence type="ECO:0000256" key="4">
    <source>
        <dbReference type="ARBA" id="ARBA00022827"/>
    </source>
</evidence>
<dbReference type="PANTHER" id="PTHR11748:SF119">
    <property type="entry name" value="D-2-HYDROXYGLUTARATE DEHYDROGENASE"/>
    <property type="match status" value="1"/>
</dbReference>
<comment type="cofactor">
    <cofactor evidence="1">
        <name>FAD</name>
        <dbReference type="ChEBI" id="CHEBI:57692"/>
    </cofactor>
</comment>
<dbReference type="SUPFAM" id="SSF56176">
    <property type="entry name" value="FAD-binding/transporter-associated domain-like"/>
    <property type="match status" value="1"/>
</dbReference>
<evidence type="ECO:0000313" key="9">
    <source>
        <dbReference type="EMBL" id="TDH62893.1"/>
    </source>
</evidence>
<dbReference type="SUPFAM" id="SSF55103">
    <property type="entry name" value="FAD-linked oxidases, C-terminal domain"/>
    <property type="match status" value="1"/>
</dbReference>
<keyword evidence="10" id="KW-1185">Reference proteome</keyword>
<reference evidence="9 10" key="1">
    <citation type="journal article" date="2016" name="J. Microbiol.">
        <title>Dankookia rubra gen. nov., sp. nov., an alphaproteobacterium isolated from sediment of a shallow stream.</title>
        <authorList>
            <person name="Kim W.H."/>
            <person name="Kim D.H."/>
            <person name="Kang K."/>
            <person name="Ahn T.Y."/>
        </authorList>
    </citation>
    <scope>NUCLEOTIDE SEQUENCE [LARGE SCALE GENOMIC DNA]</scope>
    <source>
        <strain evidence="9 10">JCM30602</strain>
    </source>
</reference>
<dbReference type="Pfam" id="PF01565">
    <property type="entry name" value="FAD_binding_4"/>
    <property type="match status" value="1"/>
</dbReference>
<evidence type="ECO:0000256" key="1">
    <source>
        <dbReference type="ARBA" id="ARBA00001974"/>
    </source>
</evidence>
<dbReference type="InterPro" id="IPR016166">
    <property type="entry name" value="FAD-bd_PCMH"/>
</dbReference>
<dbReference type="AlphaFoldDB" id="A0A4R5QIP0"/>
<gene>
    <name evidence="9" type="ORF">E2C06_09400</name>
</gene>
<evidence type="ECO:0000256" key="7">
    <source>
        <dbReference type="ARBA" id="ARBA00023014"/>
    </source>
</evidence>
<accession>A0A4R5QIP0</accession>
<evidence type="ECO:0000256" key="6">
    <source>
        <dbReference type="ARBA" id="ARBA00023004"/>
    </source>
</evidence>
<dbReference type="InterPro" id="IPR036318">
    <property type="entry name" value="FAD-bd_PCMH-like_sf"/>
</dbReference>
<protein>
    <submittedName>
        <fullName evidence="9">FAD-binding oxidoreductase</fullName>
    </submittedName>
</protein>
<dbReference type="GO" id="GO:1903457">
    <property type="term" value="P:lactate catabolic process"/>
    <property type="evidence" value="ECO:0007669"/>
    <property type="project" value="TreeGrafter"/>
</dbReference>
<dbReference type="InterPro" id="IPR004113">
    <property type="entry name" value="FAD-bd_oxidored_4_C"/>
</dbReference>
<organism evidence="9 10">
    <name type="scientific">Dankookia rubra</name>
    <dbReference type="NCBI Taxonomy" id="1442381"/>
    <lineage>
        <taxon>Bacteria</taxon>
        <taxon>Pseudomonadati</taxon>
        <taxon>Pseudomonadota</taxon>
        <taxon>Alphaproteobacteria</taxon>
        <taxon>Acetobacterales</taxon>
        <taxon>Roseomonadaceae</taxon>
        <taxon>Dankookia</taxon>
    </lineage>
</organism>
<dbReference type="Pfam" id="PF13183">
    <property type="entry name" value="Fer4_8"/>
    <property type="match status" value="1"/>
</dbReference>
<keyword evidence="4" id="KW-0274">FAD</keyword>
<dbReference type="Gene3D" id="3.30.465.10">
    <property type="match status" value="1"/>
</dbReference>
<dbReference type="GO" id="GO:0071949">
    <property type="term" value="F:FAD binding"/>
    <property type="evidence" value="ECO:0007669"/>
    <property type="project" value="InterPro"/>
</dbReference>
<dbReference type="EMBL" id="SMSJ01000008">
    <property type="protein sequence ID" value="TDH62893.1"/>
    <property type="molecule type" value="Genomic_DNA"/>
</dbReference>
<dbReference type="InterPro" id="IPR016169">
    <property type="entry name" value="FAD-bd_PCMH_sub2"/>
</dbReference>
<evidence type="ECO:0000256" key="2">
    <source>
        <dbReference type="ARBA" id="ARBA00022630"/>
    </source>
</evidence>
<dbReference type="GO" id="GO:0046872">
    <property type="term" value="F:metal ion binding"/>
    <property type="evidence" value="ECO:0007669"/>
    <property type="project" value="UniProtKB-KW"/>
</dbReference>
<keyword evidence="6" id="KW-0408">Iron</keyword>
<evidence type="ECO:0000259" key="8">
    <source>
        <dbReference type="PROSITE" id="PS51387"/>
    </source>
</evidence>
<dbReference type="RefSeq" id="WP_133288342.1">
    <property type="nucleotide sequence ID" value="NZ_SMSJ01000008.1"/>
</dbReference>
<dbReference type="InterPro" id="IPR006094">
    <property type="entry name" value="Oxid_FAD_bind_N"/>
</dbReference>
<keyword evidence="5" id="KW-0560">Oxidoreductase</keyword>
<dbReference type="Proteomes" id="UP000295096">
    <property type="component" value="Unassembled WGS sequence"/>
</dbReference>
<keyword evidence="3" id="KW-0479">Metal-binding</keyword>
<keyword evidence="2" id="KW-0285">Flavoprotein</keyword>
<evidence type="ECO:0000313" key="10">
    <source>
        <dbReference type="Proteomes" id="UP000295096"/>
    </source>
</evidence>
<evidence type="ECO:0000256" key="3">
    <source>
        <dbReference type="ARBA" id="ARBA00022723"/>
    </source>
</evidence>
<dbReference type="OrthoDB" id="9815648at2"/>